<dbReference type="GO" id="GO:0005886">
    <property type="term" value="C:plasma membrane"/>
    <property type="evidence" value="ECO:0007669"/>
    <property type="project" value="TreeGrafter"/>
</dbReference>
<reference evidence="3" key="1">
    <citation type="submission" date="2019-08" db="EMBL/GenBank/DDBJ databases">
        <title>Carotenoids and Carotenoid Binding Proteins in the Halophilic Cyanobacterium Euhalothece sp. ZM00.</title>
        <authorList>
            <person name="Cho S.M."/>
            <person name="Song J.Y."/>
            <person name="Park Y.-I."/>
        </authorList>
    </citation>
    <scope>NUCLEOTIDE SEQUENCE [LARGE SCALE GENOMIC DNA]</scope>
    <source>
        <strain evidence="3">Z-M001</strain>
    </source>
</reference>
<dbReference type="Proteomes" id="UP000318453">
    <property type="component" value="Chromosome"/>
</dbReference>
<accession>A0A5B8NKD1</accession>
<proteinExistence type="predicted"/>
<dbReference type="Pfam" id="PF02698">
    <property type="entry name" value="DUF218"/>
    <property type="match status" value="1"/>
</dbReference>
<evidence type="ECO:0000313" key="3">
    <source>
        <dbReference type="EMBL" id="QDZ39702.1"/>
    </source>
</evidence>
<feature type="transmembrane region" description="Helical" evidence="1">
    <location>
        <begin position="12"/>
        <end position="31"/>
    </location>
</feature>
<keyword evidence="1" id="KW-1133">Transmembrane helix</keyword>
<name>A0A5B8NKD1_9CHRO</name>
<dbReference type="EMBL" id="CP042326">
    <property type="protein sequence ID" value="QDZ39702.1"/>
    <property type="molecule type" value="Genomic_DNA"/>
</dbReference>
<dbReference type="OrthoDB" id="9782395at2"/>
<dbReference type="AlphaFoldDB" id="A0A5B8NKD1"/>
<dbReference type="KEGG" id="enn:FRE64_06990"/>
<dbReference type="InterPro" id="IPR051599">
    <property type="entry name" value="Cell_Envelope_Assoc"/>
</dbReference>
<feature type="domain" description="DUF218" evidence="2">
    <location>
        <begin position="80"/>
        <end position="255"/>
    </location>
</feature>
<sequence length="265" mass="29439">MFLFFSKLLPLFVYPLGLASILLLVGLIIAWKRPYFALFPMGIALGVLLIFSNAWVSSGLTQSLEWQHISNENEKLPEAEAIILLGGSTQAPIPPRNTVEITGAGDRVLYAAHLYKQGKAPLIIATGGRISWLGNDTPEATNMKQLLVEIGVPASAVIEEPQALNTHDNAVYTQEILEEKGIKQCLLVTSASHMPRSVLTFKKQEIDIIPAPTDFSITRQHWQQLQSTPQATLLNSLPDADHLEQSTRVLKEYLGIFVYWLRGWI</sequence>
<dbReference type="InterPro" id="IPR003848">
    <property type="entry name" value="DUF218"/>
</dbReference>
<dbReference type="GO" id="GO:0000270">
    <property type="term" value="P:peptidoglycan metabolic process"/>
    <property type="evidence" value="ECO:0007669"/>
    <property type="project" value="TreeGrafter"/>
</dbReference>
<gene>
    <name evidence="3" type="ORF">FRE64_06990</name>
</gene>
<evidence type="ECO:0000259" key="2">
    <source>
        <dbReference type="Pfam" id="PF02698"/>
    </source>
</evidence>
<dbReference type="Gene3D" id="3.40.50.620">
    <property type="entry name" value="HUPs"/>
    <property type="match status" value="1"/>
</dbReference>
<dbReference type="CDD" id="cd06259">
    <property type="entry name" value="YdcF-like"/>
    <property type="match status" value="1"/>
</dbReference>
<keyword evidence="1" id="KW-0472">Membrane</keyword>
<dbReference type="PANTHER" id="PTHR30336">
    <property type="entry name" value="INNER MEMBRANE PROTEIN, PROBABLE PERMEASE"/>
    <property type="match status" value="1"/>
</dbReference>
<protein>
    <submittedName>
        <fullName evidence="3">YdcF family protein</fullName>
    </submittedName>
</protein>
<evidence type="ECO:0000313" key="4">
    <source>
        <dbReference type="Proteomes" id="UP000318453"/>
    </source>
</evidence>
<feature type="transmembrane region" description="Helical" evidence="1">
    <location>
        <begin position="37"/>
        <end position="56"/>
    </location>
</feature>
<dbReference type="RefSeq" id="WP_146295300.1">
    <property type="nucleotide sequence ID" value="NZ_CP042326.1"/>
</dbReference>
<dbReference type="GO" id="GO:0043164">
    <property type="term" value="P:Gram-negative-bacterium-type cell wall biogenesis"/>
    <property type="evidence" value="ECO:0007669"/>
    <property type="project" value="TreeGrafter"/>
</dbReference>
<keyword evidence="1" id="KW-0812">Transmembrane</keyword>
<dbReference type="PANTHER" id="PTHR30336:SF4">
    <property type="entry name" value="ENVELOPE BIOGENESIS FACTOR ELYC"/>
    <property type="match status" value="1"/>
</dbReference>
<organism evidence="3 4">
    <name type="scientific">Euhalothece natronophila Z-M001</name>
    <dbReference type="NCBI Taxonomy" id="522448"/>
    <lineage>
        <taxon>Bacteria</taxon>
        <taxon>Bacillati</taxon>
        <taxon>Cyanobacteriota</taxon>
        <taxon>Cyanophyceae</taxon>
        <taxon>Oscillatoriophycideae</taxon>
        <taxon>Chroococcales</taxon>
        <taxon>Halothecacae</taxon>
        <taxon>Halothece cluster</taxon>
        <taxon>Euhalothece</taxon>
    </lineage>
</organism>
<evidence type="ECO:0000256" key="1">
    <source>
        <dbReference type="SAM" id="Phobius"/>
    </source>
</evidence>
<dbReference type="InterPro" id="IPR014729">
    <property type="entry name" value="Rossmann-like_a/b/a_fold"/>
</dbReference>
<keyword evidence="4" id="KW-1185">Reference proteome</keyword>